<gene>
    <name evidence="1" type="ORF">DPEC_G00202030</name>
</gene>
<protein>
    <submittedName>
        <fullName evidence="1">Uncharacterized protein</fullName>
    </submittedName>
</protein>
<evidence type="ECO:0000313" key="2">
    <source>
        <dbReference type="Proteomes" id="UP001157502"/>
    </source>
</evidence>
<name>A0ACC2G960_DALPE</name>
<keyword evidence="2" id="KW-1185">Reference proteome</keyword>
<organism evidence="1 2">
    <name type="scientific">Dallia pectoralis</name>
    <name type="common">Alaska blackfish</name>
    <dbReference type="NCBI Taxonomy" id="75939"/>
    <lineage>
        <taxon>Eukaryota</taxon>
        <taxon>Metazoa</taxon>
        <taxon>Chordata</taxon>
        <taxon>Craniata</taxon>
        <taxon>Vertebrata</taxon>
        <taxon>Euteleostomi</taxon>
        <taxon>Actinopterygii</taxon>
        <taxon>Neopterygii</taxon>
        <taxon>Teleostei</taxon>
        <taxon>Protacanthopterygii</taxon>
        <taxon>Esociformes</taxon>
        <taxon>Umbridae</taxon>
        <taxon>Dallia</taxon>
    </lineage>
</organism>
<reference evidence="1" key="1">
    <citation type="submission" date="2021-05" db="EMBL/GenBank/DDBJ databases">
        <authorList>
            <person name="Pan Q."/>
            <person name="Jouanno E."/>
            <person name="Zahm M."/>
            <person name="Klopp C."/>
            <person name="Cabau C."/>
            <person name="Louis A."/>
            <person name="Berthelot C."/>
            <person name="Parey E."/>
            <person name="Roest Crollius H."/>
            <person name="Montfort J."/>
            <person name="Robinson-Rechavi M."/>
            <person name="Bouchez O."/>
            <person name="Lampietro C."/>
            <person name="Lopez Roques C."/>
            <person name="Donnadieu C."/>
            <person name="Postlethwait J."/>
            <person name="Bobe J."/>
            <person name="Dillon D."/>
            <person name="Chandos A."/>
            <person name="von Hippel F."/>
            <person name="Guiguen Y."/>
        </authorList>
    </citation>
    <scope>NUCLEOTIDE SEQUENCE</scope>
    <source>
        <strain evidence="1">YG-Jan2019</strain>
    </source>
</reference>
<comment type="caution">
    <text evidence="1">The sequence shown here is derived from an EMBL/GenBank/DDBJ whole genome shotgun (WGS) entry which is preliminary data.</text>
</comment>
<dbReference type="EMBL" id="CM055743">
    <property type="protein sequence ID" value="KAJ8000167.1"/>
    <property type="molecule type" value="Genomic_DNA"/>
</dbReference>
<evidence type="ECO:0000313" key="1">
    <source>
        <dbReference type="EMBL" id="KAJ8000167.1"/>
    </source>
</evidence>
<sequence length="148" mass="16395">MSRPGLSGRPRREHRPTEALSSQGRGVQPTGLLTRLDLVCKFPGPPSHRRPTLQWPRSVGSVWAGSAVGALWSSAEPQWHRGALQDRLIGATPGEERGRKGERSLPNRGREEKQRDCHYFNAGAWLFISLLHNQTSSVCGRSVILTPQ</sequence>
<accession>A0ACC2G960</accession>
<dbReference type="Proteomes" id="UP001157502">
    <property type="component" value="Chromosome 16"/>
</dbReference>
<proteinExistence type="predicted"/>